<reference evidence="3 4" key="1">
    <citation type="journal article" date="2014" name="Nat. Genet.">
        <title>Whole-genome sequence of a flatfish provides insights into ZW sex chromosome evolution and adaptation to a benthic lifestyle.</title>
        <authorList>
            <person name="Chen S."/>
            <person name="Zhang G."/>
            <person name="Shao C."/>
            <person name="Huang Q."/>
            <person name="Liu G."/>
            <person name="Zhang P."/>
            <person name="Song W."/>
            <person name="An N."/>
            <person name="Chalopin D."/>
            <person name="Volff J.N."/>
            <person name="Hong Y."/>
            <person name="Li Q."/>
            <person name="Sha Z."/>
            <person name="Zhou H."/>
            <person name="Xie M."/>
            <person name="Yu Q."/>
            <person name="Liu Y."/>
            <person name="Xiang H."/>
            <person name="Wang N."/>
            <person name="Wu K."/>
            <person name="Yang C."/>
            <person name="Zhou Q."/>
            <person name="Liao X."/>
            <person name="Yang L."/>
            <person name="Hu Q."/>
            <person name="Zhang J."/>
            <person name="Meng L."/>
            <person name="Jin L."/>
            <person name="Tian Y."/>
            <person name="Lian J."/>
            <person name="Yang J."/>
            <person name="Miao G."/>
            <person name="Liu S."/>
            <person name="Liang Z."/>
            <person name="Yan F."/>
            <person name="Li Y."/>
            <person name="Sun B."/>
            <person name="Zhang H."/>
            <person name="Zhang J."/>
            <person name="Zhu Y."/>
            <person name="Du M."/>
            <person name="Zhao Y."/>
            <person name="Schartl M."/>
            <person name="Tang Q."/>
            <person name="Wang J."/>
        </authorList>
    </citation>
    <scope>NUCLEOTIDE SEQUENCE</scope>
</reference>
<dbReference type="AlphaFoldDB" id="A0A3P8WNE0"/>
<evidence type="ECO:0000313" key="3">
    <source>
        <dbReference type="Ensembl" id="ENSCSEP00000026175.1"/>
    </source>
</evidence>
<reference evidence="3" key="2">
    <citation type="submission" date="2025-05" db="UniProtKB">
        <authorList>
            <consortium name="Ensembl"/>
        </authorList>
    </citation>
    <scope>IDENTIFICATION</scope>
</reference>
<protein>
    <submittedName>
        <fullName evidence="3">Iporin-like</fullName>
    </submittedName>
</protein>
<evidence type="ECO:0000259" key="2">
    <source>
        <dbReference type="PROSITE" id="PS50826"/>
    </source>
</evidence>
<sequence length="1143" mass="125998">MIGTSGLSGDTLIACHFPVVQLPTWQLPVQALCSSAKRPGRLCPAGLTRAASLPEKGSSNRENTLTIGRKHFSSSYGILNEDRTEEEGTSDSSGRNDLNSSPEETSLYAKKEKQGSVRLRNSFLASAELDDDEEDEDSDNLHRYCEDSSFVLHGNTNWRLSNGDRNDAMPDGDLDVDWANEGTRLDTDCEQDWLCTRLGSQCSPEFLSNTQCVSDCNSSCNSSDGILVNFCTMYNRSNNPATPLDLSSPAIQPSQPCDGSVFLNLHPVPQSSTEGLEEEDMTMNPSQNEACSPCDLHPNLGLLSLEPLPSGLSSLEVSDLAACLQSQPALDMGTNQKYYKLVTYDLLSQTPSPAGSGLTNCQDDQDRSSFYHSSNNYKNTDQHREEIQPEGDGLKNQTFSSPQWSKAEDHSQPDCDQIAATSTDHAPCRNKLTASQCRPHSSKHQGESGVFTQPSVTVNQECCTTASTERGACSSEDAVFRYSKAQRPTSLPIQPFVLSPAADRAQSRAQHLGCLLEQFMNPDSSRSTQSQQRFKGKRSRCFSNLQLSPLGSNWPPSSPDTCSTCTPSPGCFRCKNTWKHITRSQDQSPWTSRSSLDPSHCSPRLKTIHLLNKRESHSGPNQSNLVKFPTYHNLIKLLPEQTHANLEDQILHLSPDHSPFSNTPPTLTVTAADAPQPKLNFLSSAPTLSPSEDKLLQHRAAPAADSAGFFHSTVTAAFSSLAPLSSLSSLLSAAASGLHPQENQVSGAHSGRHAESQSLMSIDRPSEEFCPSPDTSYESLSISHLQRRGLLRSVSRAVDLIMTHFGSSRDPDEKMRLGNSSCSPTIVGLVLEHLCPTIQNILDDGLMDHKLDPIIGQCPNHSWTVVEVSTRFTICPFSRVLHSLVSKIQQCPELTNHSMRLRAFIMGLLNLRALEFWLTHLHNQKYVIAAYYHSWAFLSVSLVQCESMFEELLLLLQPLSMLPFDLNLLLEPQLLRNRLLLCPEEQVLRSPGLCSASLVTSWPLLRADRKTKVDPGLASIPEWGHKEPDLMDNVEEGEDCSLAYAENWSQISMSSGQEEPKNLGDCETPQSSACVEVEGRCQGGRRWAKLFGSAKTSDTGAQTRRRPSEWLHLDRSHFGILAQSMKSMKLVRSKKTKTHNEDK</sequence>
<feature type="compositionally biased region" description="Polar residues" evidence="1">
    <location>
        <begin position="353"/>
        <end position="363"/>
    </location>
</feature>
<feature type="region of interest" description="Disordered" evidence="1">
    <location>
        <begin position="353"/>
        <end position="422"/>
    </location>
</feature>
<feature type="domain" description="RUN" evidence="2">
    <location>
        <begin position="825"/>
        <end position="971"/>
    </location>
</feature>
<feature type="region of interest" description="Disordered" evidence="1">
    <location>
        <begin position="76"/>
        <end position="113"/>
    </location>
</feature>
<dbReference type="OMA" id="RRHTWSQ"/>
<dbReference type="InterPro" id="IPR004012">
    <property type="entry name" value="Run_dom"/>
</dbReference>
<dbReference type="STRING" id="244447.ENSCSEP00000026157"/>
<dbReference type="GeneID" id="103389079"/>
<feature type="compositionally biased region" description="Polar residues" evidence="1">
    <location>
        <begin position="395"/>
        <end position="404"/>
    </location>
</feature>
<dbReference type="PROSITE" id="PS50826">
    <property type="entry name" value="RUN"/>
    <property type="match status" value="1"/>
</dbReference>
<proteinExistence type="predicted"/>
<dbReference type="RefSeq" id="XP_024918520.1">
    <property type="nucleotide sequence ID" value="XM_025062752.1"/>
</dbReference>
<dbReference type="PANTHER" id="PTHR15591:SF14">
    <property type="entry name" value="AP-4 COMPLEX ACCESSORY SUBUNIT RUSC2"/>
    <property type="match status" value="1"/>
</dbReference>
<dbReference type="Proteomes" id="UP000265120">
    <property type="component" value="Chromosome 14"/>
</dbReference>
<keyword evidence="4" id="KW-1185">Reference proteome</keyword>
<feature type="region of interest" description="Disordered" evidence="1">
    <location>
        <begin position="741"/>
        <end position="770"/>
    </location>
</feature>
<dbReference type="PANTHER" id="PTHR15591">
    <property type="entry name" value="RUN AND SH3 DOMAIN CONTAINING"/>
    <property type="match status" value="1"/>
</dbReference>
<dbReference type="OrthoDB" id="9884296at2759"/>
<dbReference type="InterPro" id="IPR047343">
    <property type="entry name" value="RUSC1_2"/>
</dbReference>
<feature type="compositionally biased region" description="Polar residues" evidence="1">
    <location>
        <begin position="90"/>
        <end position="104"/>
    </location>
</feature>
<dbReference type="SMART" id="SM00593">
    <property type="entry name" value="RUN"/>
    <property type="match status" value="1"/>
</dbReference>
<name>A0A3P8WNE0_CYNSE</name>
<evidence type="ECO:0000256" key="1">
    <source>
        <dbReference type="SAM" id="MobiDB-lite"/>
    </source>
</evidence>
<evidence type="ECO:0000313" key="4">
    <source>
        <dbReference type="Proteomes" id="UP000265120"/>
    </source>
</evidence>
<dbReference type="GO" id="GO:0031410">
    <property type="term" value="C:cytoplasmic vesicle"/>
    <property type="evidence" value="ECO:0007669"/>
    <property type="project" value="TreeGrafter"/>
</dbReference>
<dbReference type="Gene3D" id="1.20.58.900">
    <property type="match status" value="1"/>
</dbReference>
<dbReference type="Pfam" id="PF02759">
    <property type="entry name" value="RUN"/>
    <property type="match status" value="1"/>
</dbReference>
<dbReference type="Ensembl" id="ENSCSET00000026498.1">
    <property type="protein sequence ID" value="ENSCSEP00000026157.1"/>
    <property type="gene ID" value="ENSCSEG00000016703.1"/>
</dbReference>
<accession>A0A3P8WNE0</accession>
<dbReference type="KEGG" id="csem:103389079"/>
<organism evidence="3 4">
    <name type="scientific">Cynoglossus semilaevis</name>
    <name type="common">Tongue sole</name>
    <dbReference type="NCBI Taxonomy" id="244447"/>
    <lineage>
        <taxon>Eukaryota</taxon>
        <taxon>Metazoa</taxon>
        <taxon>Chordata</taxon>
        <taxon>Craniata</taxon>
        <taxon>Vertebrata</taxon>
        <taxon>Euteleostomi</taxon>
        <taxon>Actinopterygii</taxon>
        <taxon>Neopterygii</taxon>
        <taxon>Teleostei</taxon>
        <taxon>Neoteleostei</taxon>
        <taxon>Acanthomorphata</taxon>
        <taxon>Carangaria</taxon>
        <taxon>Pleuronectiformes</taxon>
        <taxon>Pleuronectoidei</taxon>
        <taxon>Cynoglossidae</taxon>
        <taxon>Cynoglossinae</taxon>
        <taxon>Cynoglossus</taxon>
    </lineage>
</organism>
<dbReference type="Ensembl" id="ENSCSET00000026516.1">
    <property type="protein sequence ID" value="ENSCSEP00000026175.1"/>
    <property type="gene ID" value="ENSCSEG00000016703.1"/>
</dbReference>
<dbReference type="SUPFAM" id="SSF140741">
    <property type="entry name" value="RUN domain-like"/>
    <property type="match status" value="1"/>
</dbReference>
<feature type="compositionally biased region" description="Polar residues" evidence="1">
    <location>
        <begin position="370"/>
        <end position="379"/>
    </location>
</feature>
<dbReference type="InterPro" id="IPR037213">
    <property type="entry name" value="Run_dom_sf"/>
</dbReference>
<dbReference type="GeneTree" id="ENSGT00900000141033"/>